<dbReference type="PANTHER" id="PTHR20855">
    <property type="entry name" value="ADIPOR/PROGESTIN RECEPTOR-RELATED"/>
    <property type="match status" value="1"/>
</dbReference>
<evidence type="ECO:0000313" key="8">
    <source>
        <dbReference type="Ensembl" id="ENSNMLP00000034773.1"/>
    </source>
</evidence>
<evidence type="ECO:0000256" key="5">
    <source>
        <dbReference type="ARBA" id="ARBA00023136"/>
    </source>
</evidence>
<dbReference type="PANTHER" id="PTHR20855:SF39">
    <property type="entry name" value="MEMBRANE PROGESTIN RECEPTOR DELTA"/>
    <property type="match status" value="1"/>
</dbReference>
<evidence type="ECO:0000256" key="3">
    <source>
        <dbReference type="ARBA" id="ARBA00022692"/>
    </source>
</evidence>
<dbReference type="AlphaFoldDB" id="A0A8C6UG67"/>
<keyword evidence="9" id="KW-1185">Reference proteome</keyword>
<reference evidence="8" key="2">
    <citation type="submission" date="2025-09" db="UniProtKB">
        <authorList>
            <consortium name="Ensembl"/>
        </authorList>
    </citation>
    <scope>IDENTIFICATION</scope>
</reference>
<proteinExistence type="inferred from homology"/>
<evidence type="ECO:0000256" key="2">
    <source>
        <dbReference type="ARBA" id="ARBA00007018"/>
    </source>
</evidence>
<keyword evidence="6" id="KW-0479">Metal-binding</keyword>
<comment type="subcellular location">
    <subcellularLocation>
        <location evidence="1">Membrane</location>
        <topology evidence="1">Multi-pass membrane protein</topology>
    </subcellularLocation>
</comment>
<dbReference type="GO" id="GO:0016020">
    <property type="term" value="C:membrane"/>
    <property type="evidence" value="ECO:0007669"/>
    <property type="project" value="UniProtKB-SubCell"/>
</dbReference>
<sequence length="264" mass="29513">CSTALDCVLSSFQIHNETINIWTHFLPTWYFAWRLAALCSSLDFVMDPYSWPLLVYMLLICVYPFTSSCAHTFSAMSTETYHICFFFDYGALSLYSLGCAISYGHYVMPECWVTVRSSTASSLWLCSTLCSAPACPATPRSDLTTGRRFYPHSQRRLYTHQGMGRGLFGCPGKQGVWLSQDVQVNRGRQAAVDVLDDHPLLGLAVPAALHQPVHLFGTGARSLQLTALCDAFNGLWETQRTIRKKKISPLTCFMSYIIVSAADE</sequence>
<feature type="transmembrane region" description="Helical" evidence="7">
    <location>
        <begin position="85"/>
        <end position="108"/>
    </location>
</feature>
<dbReference type="GO" id="GO:0046872">
    <property type="term" value="F:metal ion binding"/>
    <property type="evidence" value="ECO:0007669"/>
    <property type="project" value="UniProtKB-KW"/>
</dbReference>
<dbReference type="Ensembl" id="ENSNMLT00000038731.1">
    <property type="protein sequence ID" value="ENSNMLP00000034773.1"/>
    <property type="gene ID" value="ENSNMLG00000021619.1"/>
</dbReference>
<feature type="binding site" evidence="6">
    <location>
        <position position="71"/>
    </location>
    <ligand>
        <name>Zn(2+)</name>
        <dbReference type="ChEBI" id="CHEBI:29105"/>
    </ligand>
</feature>
<keyword evidence="4 7" id="KW-1133">Transmembrane helix</keyword>
<evidence type="ECO:0000256" key="7">
    <source>
        <dbReference type="SAM" id="Phobius"/>
    </source>
</evidence>
<keyword evidence="6" id="KW-0862">Zinc</keyword>
<evidence type="ECO:0000256" key="4">
    <source>
        <dbReference type="ARBA" id="ARBA00022989"/>
    </source>
</evidence>
<organism evidence="8 9">
    <name type="scientific">Neogobius melanostomus</name>
    <name type="common">round goby</name>
    <dbReference type="NCBI Taxonomy" id="47308"/>
    <lineage>
        <taxon>Eukaryota</taxon>
        <taxon>Metazoa</taxon>
        <taxon>Chordata</taxon>
        <taxon>Craniata</taxon>
        <taxon>Vertebrata</taxon>
        <taxon>Euteleostomi</taxon>
        <taxon>Actinopterygii</taxon>
        <taxon>Neopterygii</taxon>
        <taxon>Teleostei</taxon>
        <taxon>Neoteleostei</taxon>
        <taxon>Acanthomorphata</taxon>
        <taxon>Gobiaria</taxon>
        <taxon>Gobiiformes</taxon>
        <taxon>Gobioidei</taxon>
        <taxon>Gobiidae</taxon>
        <taxon>Benthophilinae</taxon>
        <taxon>Neogobiini</taxon>
        <taxon>Neogobius</taxon>
    </lineage>
</organism>
<dbReference type="GO" id="GO:0038023">
    <property type="term" value="F:signaling receptor activity"/>
    <property type="evidence" value="ECO:0007669"/>
    <property type="project" value="TreeGrafter"/>
</dbReference>
<evidence type="ECO:0000256" key="6">
    <source>
        <dbReference type="PIRSR" id="PIRSR604254-1"/>
    </source>
</evidence>
<dbReference type="InterPro" id="IPR004254">
    <property type="entry name" value="AdipoR/HlyIII-related"/>
</dbReference>
<feature type="transmembrane region" description="Helical" evidence="7">
    <location>
        <begin position="53"/>
        <end position="73"/>
    </location>
</feature>
<name>A0A8C6UG67_9GOBI</name>
<keyword evidence="3 7" id="KW-0812">Transmembrane</keyword>
<dbReference type="Proteomes" id="UP000694523">
    <property type="component" value="Unplaced"/>
</dbReference>
<evidence type="ECO:0000256" key="1">
    <source>
        <dbReference type="ARBA" id="ARBA00004141"/>
    </source>
</evidence>
<reference evidence="8" key="1">
    <citation type="submission" date="2025-08" db="UniProtKB">
        <authorList>
            <consortium name="Ensembl"/>
        </authorList>
    </citation>
    <scope>IDENTIFICATION</scope>
</reference>
<evidence type="ECO:0000313" key="9">
    <source>
        <dbReference type="Proteomes" id="UP000694523"/>
    </source>
</evidence>
<comment type="similarity">
    <text evidence="2">Belongs to the ADIPOR family.</text>
</comment>
<keyword evidence="5 7" id="KW-0472">Membrane</keyword>
<dbReference type="Pfam" id="PF03006">
    <property type="entry name" value="HlyIII"/>
    <property type="match status" value="1"/>
</dbReference>
<protein>
    <submittedName>
        <fullName evidence="8">Progestin and adipoQ receptor family member VI</fullName>
    </submittedName>
</protein>
<accession>A0A8C6UG67</accession>